<evidence type="ECO:0000313" key="4">
    <source>
        <dbReference type="Proteomes" id="UP000436181"/>
    </source>
</evidence>
<feature type="transmembrane region" description="Helical" evidence="2">
    <location>
        <begin position="32"/>
        <end position="59"/>
    </location>
</feature>
<sequence length="173" mass="19038">MTSMFPSLYRDGSGDKNRATNKWAPGDPTPGTVIAAFVFFLVIAAFMILSGFFLVTAHWDREPLTPEEADRMNFVRQNVRILGVINIVVGLVVAALSTGVKDGYRGKRRLVLWCSALGMFFMLAGWVFQFTGPGQALLALGLAVANLLAWRPASDPYFDAGHRLEQHQEDTSS</sequence>
<feature type="transmembrane region" description="Helical" evidence="2">
    <location>
        <begin position="134"/>
        <end position="153"/>
    </location>
</feature>
<evidence type="ECO:0000256" key="1">
    <source>
        <dbReference type="SAM" id="MobiDB-lite"/>
    </source>
</evidence>
<keyword evidence="2" id="KW-1133">Transmembrane helix</keyword>
<feature type="region of interest" description="Disordered" evidence="1">
    <location>
        <begin position="1"/>
        <end position="24"/>
    </location>
</feature>
<keyword evidence="2" id="KW-0812">Transmembrane</keyword>
<feature type="transmembrane region" description="Helical" evidence="2">
    <location>
        <begin position="110"/>
        <end position="128"/>
    </location>
</feature>
<dbReference type="EMBL" id="WBZJ01000001">
    <property type="protein sequence ID" value="KAB3522732.1"/>
    <property type="molecule type" value="Genomic_DNA"/>
</dbReference>
<keyword evidence="4" id="KW-1185">Reference proteome</keyword>
<keyword evidence="2" id="KW-0472">Membrane</keyword>
<organism evidence="3 4">
    <name type="scientific">Corynebacterium zhongnanshanii</name>
    <dbReference type="NCBI Taxonomy" id="2768834"/>
    <lineage>
        <taxon>Bacteria</taxon>
        <taxon>Bacillati</taxon>
        <taxon>Actinomycetota</taxon>
        <taxon>Actinomycetes</taxon>
        <taxon>Mycobacteriales</taxon>
        <taxon>Corynebacteriaceae</taxon>
        <taxon>Corynebacterium</taxon>
    </lineage>
</organism>
<name>A0ABQ6VE76_9CORY</name>
<proteinExistence type="predicted"/>
<evidence type="ECO:0000313" key="3">
    <source>
        <dbReference type="EMBL" id="KAB3522732.1"/>
    </source>
</evidence>
<evidence type="ECO:0000256" key="2">
    <source>
        <dbReference type="SAM" id="Phobius"/>
    </source>
</evidence>
<gene>
    <name evidence="3" type="ORF">F8377_00675</name>
</gene>
<dbReference type="Proteomes" id="UP000436181">
    <property type="component" value="Unassembled WGS sequence"/>
</dbReference>
<feature type="transmembrane region" description="Helical" evidence="2">
    <location>
        <begin position="79"/>
        <end position="98"/>
    </location>
</feature>
<dbReference type="RefSeq" id="WP_151842278.1">
    <property type="nucleotide sequence ID" value="NZ_CP061033.1"/>
</dbReference>
<reference evidence="3 4" key="1">
    <citation type="submission" date="2019-10" db="EMBL/GenBank/DDBJ databases">
        <title>Corynebacterium sp novel species isolated from the respiratory tract of Marmot.</title>
        <authorList>
            <person name="Zhang G."/>
        </authorList>
    </citation>
    <scope>NUCLEOTIDE SEQUENCE [LARGE SCALE GENOMIC DNA]</scope>
    <source>
        <strain evidence="3 4">336</strain>
    </source>
</reference>
<comment type="caution">
    <text evidence="3">The sequence shown here is derived from an EMBL/GenBank/DDBJ whole genome shotgun (WGS) entry which is preliminary data.</text>
</comment>
<protein>
    <submittedName>
        <fullName evidence="3">Uncharacterized protein</fullName>
    </submittedName>
</protein>
<accession>A0ABQ6VE76</accession>